<dbReference type="Proteomes" id="UP000183365">
    <property type="component" value="Unassembled WGS sequence"/>
</dbReference>
<feature type="region of interest" description="Disordered" evidence="11">
    <location>
        <begin position="138"/>
        <end position="175"/>
    </location>
</feature>
<feature type="compositionally biased region" description="Polar residues" evidence="11">
    <location>
        <begin position="75"/>
        <end position="84"/>
    </location>
</feature>
<dbReference type="GO" id="GO:0005524">
    <property type="term" value="F:ATP binding"/>
    <property type="evidence" value="ECO:0007669"/>
    <property type="project" value="UniProtKB-UniRule"/>
</dbReference>
<evidence type="ECO:0000256" key="8">
    <source>
        <dbReference type="ARBA" id="ARBA00047899"/>
    </source>
</evidence>
<feature type="compositionally biased region" description="Low complexity" evidence="11">
    <location>
        <begin position="139"/>
        <end position="150"/>
    </location>
</feature>
<dbReference type="GO" id="GO:0106310">
    <property type="term" value="F:protein serine kinase activity"/>
    <property type="evidence" value="ECO:0007669"/>
    <property type="project" value="RHEA"/>
</dbReference>
<dbReference type="InterPro" id="IPR017441">
    <property type="entry name" value="Protein_kinase_ATP_BS"/>
</dbReference>
<reference evidence="15" key="1">
    <citation type="submission" date="2016-11" db="EMBL/GenBank/DDBJ databases">
        <authorList>
            <person name="Guldener U."/>
        </authorList>
    </citation>
    <scope>NUCLEOTIDE SEQUENCE [LARGE SCALE GENOMIC DNA]</scope>
</reference>
<gene>
    <name evidence="14" type="ORF">HGUI_02423</name>
</gene>
<dbReference type="PROSITE" id="PS50032">
    <property type="entry name" value="KA1"/>
    <property type="match status" value="1"/>
</dbReference>
<evidence type="ECO:0000256" key="6">
    <source>
        <dbReference type="ARBA" id="ARBA00022777"/>
    </source>
</evidence>
<evidence type="ECO:0000256" key="1">
    <source>
        <dbReference type="ARBA" id="ARBA00010791"/>
    </source>
</evidence>
<feature type="compositionally biased region" description="Polar residues" evidence="11">
    <location>
        <begin position="163"/>
        <end position="174"/>
    </location>
</feature>
<feature type="domain" description="KA1" evidence="13">
    <location>
        <begin position="1136"/>
        <end position="1185"/>
    </location>
</feature>
<dbReference type="InterPro" id="IPR000719">
    <property type="entry name" value="Prot_kinase_dom"/>
</dbReference>
<evidence type="ECO:0000256" key="11">
    <source>
        <dbReference type="SAM" id="MobiDB-lite"/>
    </source>
</evidence>
<feature type="compositionally biased region" description="Polar residues" evidence="11">
    <location>
        <begin position="26"/>
        <end position="47"/>
    </location>
</feature>
<dbReference type="PROSITE" id="PS00107">
    <property type="entry name" value="PROTEIN_KINASE_ATP"/>
    <property type="match status" value="1"/>
</dbReference>
<name>A0A1L0CZC8_9ASCO</name>
<dbReference type="Gene3D" id="3.30.310.80">
    <property type="entry name" value="Kinase associated domain 1, KA1"/>
    <property type="match status" value="1"/>
</dbReference>
<dbReference type="InterPro" id="IPR001772">
    <property type="entry name" value="KA1_dom"/>
</dbReference>
<dbReference type="GO" id="GO:0035556">
    <property type="term" value="P:intracellular signal transduction"/>
    <property type="evidence" value="ECO:0007669"/>
    <property type="project" value="TreeGrafter"/>
</dbReference>
<dbReference type="EMBL" id="FQNF01000043">
    <property type="protein sequence ID" value="SGZ40223.1"/>
    <property type="molecule type" value="Genomic_DNA"/>
</dbReference>
<feature type="compositionally biased region" description="Polar residues" evidence="11">
    <location>
        <begin position="96"/>
        <end position="125"/>
    </location>
</feature>
<keyword evidence="7 10" id="KW-0067">ATP-binding</keyword>
<keyword evidence="15" id="KW-1185">Reference proteome</keyword>
<dbReference type="AlphaFoldDB" id="A0A1L0CZC8"/>
<comment type="similarity">
    <text evidence="1">Belongs to the protein kinase superfamily. CAMK Ser/Thr protein kinase family. NIM1 subfamily.</text>
</comment>
<evidence type="ECO:0000256" key="2">
    <source>
        <dbReference type="ARBA" id="ARBA00012513"/>
    </source>
</evidence>
<feature type="domain" description="Protein kinase" evidence="12">
    <location>
        <begin position="289"/>
        <end position="567"/>
    </location>
</feature>
<comment type="catalytic activity">
    <reaction evidence="8">
        <text>L-threonyl-[protein] + ATP = O-phospho-L-threonyl-[protein] + ADP + H(+)</text>
        <dbReference type="Rhea" id="RHEA:46608"/>
        <dbReference type="Rhea" id="RHEA-COMP:11060"/>
        <dbReference type="Rhea" id="RHEA-COMP:11605"/>
        <dbReference type="ChEBI" id="CHEBI:15378"/>
        <dbReference type="ChEBI" id="CHEBI:30013"/>
        <dbReference type="ChEBI" id="CHEBI:30616"/>
        <dbReference type="ChEBI" id="CHEBI:61977"/>
        <dbReference type="ChEBI" id="CHEBI:456216"/>
        <dbReference type="EC" id="2.7.11.1"/>
    </reaction>
</comment>
<dbReference type="PANTHER" id="PTHR24346">
    <property type="entry name" value="MAP/MICROTUBULE AFFINITY-REGULATING KINASE"/>
    <property type="match status" value="1"/>
</dbReference>
<feature type="compositionally biased region" description="Polar residues" evidence="11">
    <location>
        <begin position="1"/>
        <end position="17"/>
    </location>
</feature>
<feature type="region of interest" description="Disordered" evidence="11">
    <location>
        <begin position="872"/>
        <end position="906"/>
    </location>
</feature>
<feature type="region of interest" description="Disordered" evidence="11">
    <location>
        <begin position="695"/>
        <end position="721"/>
    </location>
</feature>
<evidence type="ECO:0000256" key="7">
    <source>
        <dbReference type="ARBA" id="ARBA00022840"/>
    </source>
</evidence>
<evidence type="ECO:0000256" key="10">
    <source>
        <dbReference type="PROSITE-ProRule" id="PRU10141"/>
    </source>
</evidence>
<dbReference type="GO" id="GO:0000226">
    <property type="term" value="P:microtubule cytoskeleton organization"/>
    <property type="evidence" value="ECO:0007669"/>
    <property type="project" value="TreeGrafter"/>
</dbReference>
<feature type="region of interest" description="Disordered" evidence="11">
    <location>
        <begin position="1057"/>
        <end position="1094"/>
    </location>
</feature>
<dbReference type="OrthoDB" id="1928777at2759"/>
<dbReference type="Gene3D" id="1.10.510.10">
    <property type="entry name" value="Transferase(Phosphotransferase) domain 1"/>
    <property type="match status" value="1"/>
</dbReference>
<feature type="region of interest" description="Disordered" evidence="11">
    <location>
        <begin position="1"/>
        <end position="84"/>
    </location>
</feature>
<dbReference type="Pfam" id="PF00069">
    <property type="entry name" value="Pkinase"/>
    <property type="match status" value="1"/>
</dbReference>
<feature type="region of interest" description="Disordered" evidence="11">
    <location>
        <begin position="96"/>
        <end position="126"/>
    </location>
</feature>
<dbReference type="SUPFAM" id="SSF103243">
    <property type="entry name" value="KA1-like"/>
    <property type="match status" value="1"/>
</dbReference>
<feature type="compositionally biased region" description="Polar residues" evidence="11">
    <location>
        <begin position="890"/>
        <end position="901"/>
    </location>
</feature>
<protein>
    <recommendedName>
        <fullName evidence="2">non-specific serine/threonine protein kinase</fullName>
        <ecNumber evidence="2">2.7.11.1</ecNumber>
    </recommendedName>
</protein>
<dbReference type="FunFam" id="1.10.510.10:FF:000571">
    <property type="entry name" value="Maternal embryonic leucine zipper kinase"/>
    <property type="match status" value="1"/>
</dbReference>
<organism evidence="14 15">
    <name type="scientific">Hanseniaspora guilliermondii</name>
    <dbReference type="NCBI Taxonomy" id="56406"/>
    <lineage>
        <taxon>Eukaryota</taxon>
        <taxon>Fungi</taxon>
        <taxon>Dikarya</taxon>
        <taxon>Ascomycota</taxon>
        <taxon>Saccharomycotina</taxon>
        <taxon>Saccharomycetes</taxon>
        <taxon>Saccharomycodales</taxon>
        <taxon>Saccharomycodaceae</taxon>
        <taxon>Hanseniaspora</taxon>
    </lineage>
</organism>
<dbReference type="Pfam" id="PF02149">
    <property type="entry name" value="KA1"/>
    <property type="match status" value="1"/>
</dbReference>
<feature type="compositionally biased region" description="Polar residues" evidence="11">
    <location>
        <begin position="703"/>
        <end position="715"/>
    </location>
</feature>
<keyword evidence="3" id="KW-0723">Serine/threonine-protein kinase</keyword>
<feature type="compositionally biased region" description="Polar residues" evidence="11">
    <location>
        <begin position="56"/>
        <end position="67"/>
    </location>
</feature>
<dbReference type="EC" id="2.7.11.1" evidence="2"/>
<dbReference type="PROSITE" id="PS50011">
    <property type="entry name" value="PROTEIN_KINASE_DOM"/>
    <property type="match status" value="1"/>
</dbReference>
<dbReference type="SMART" id="SM00220">
    <property type="entry name" value="S_TKc"/>
    <property type="match status" value="1"/>
</dbReference>
<evidence type="ECO:0000256" key="3">
    <source>
        <dbReference type="ARBA" id="ARBA00022527"/>
    </source>
</evidence>
<dbReference type="PANTHER" id="PTHR24346:SF82">
    <property type="entry name" value="KP78A-RELATED"/>
    <property type="match status" value="1"/>
</dbReference>
<comment type="catalytic activity">
    <reaction evidence="9">
        <text>L-seryl-[protein] + ATP = O-phospho-L-seryl-[protein] + ADP + H(+)</text>
        <dbReference type="Rhea" id="RHEA:17989"/>
        <dbReference type="Rhea" id="RHEA-COMP:9863"/>
        <dbReference type="Rhea" id="RHEA-COMP:11604"/>
        <dbReference type="ChEBI" id="CHEBI:15378"/>
        <dbReference type="ChEBI" id="CHEBI:29999"/>
        <dbReference type="ChEBI" id="CHEBI:30616"/>
        <dbReference type="ChEBI" id="CHEBI:83421"/>
        <dbReference type="ChEBI" id="CHEBI:456216"/>
        <dbReference type="EC" id="2.7.11.1"/>
    </reaction>
</comment>
<dbReference type="SUPFAM" id="SSF56112">
    <property type="entry name" value="Protein kinase-like (PK-like)"/>
    <property type="match status" value="1"/>
</dbReference>
<evidence type="ECO:0000256" key="5">
    <source>
        <dbReference type="ARBA" id="ARBA00022741"/>
    </source>
</evidence>
<keyword evidence="6" id="KW-0418">Kinase</keyword>
<evidence type="ECO:0000313" key="14">
    <source>
        <dbReference type="EMBL" id="SGZ40223.1"/>
    </source>
</evidence>
<dbReference type="VEuPathDB" id="FungiDB:HGUI_02423"/>
<evidence type="ECO:0000259" key="12">
    <source>
        <dbReference type="PROSITE" id="PS50011"/>
    </source>
</evidence>
<dbReference type="InterPro" id="IPR008271">
    <property type="entry name" value="Ser/Thr_kinase_AS"/>
</dbReference>
<dbReference type="InterPro" id="IPR011009">
    <property type="entry name" value="Kinase-like_dom_sf"/>
</dbReference>
<evidence type="ECO:0000256" key="4">
    <source>
        <dbReference type="ARBA" id="ARBA00022679"/>
    </source>
</evidence>
<evidence type="ECO:0000313" key="15">
    <source>
        <dbReference type="Proteomes" id="UP000183365"/>
    </source>
</evidence>
<feature type="binding site" evidence="10">
    <location>
        <position position="325"/>
    </location>
    <ligand>
        <name>ATP</name>
        <dbReference type="ChEBI" id="CHEBI:30616"/>
    </ligand>
</feature>
<keyword evidence="5 10" id="KW-0547">Nucleotide-binding</keyword>
<dbReference type="PROSITE" id="PS00108">
    <property type="entry name" value="PROTEIN_KINASE_ST"/>
    <property type="match status" value="1"/>
</dbReference>
<dbReference type="GO" id="GO:0005737">
    <property type="term" value="C:cytoplasm"/>
    <property type="evidence" value="ECO:0007669"/>
    <property type="project" value="TreeGrafter"/>
</dbReference>
<accession>A0A1L0CZC8</accession>
<proteinExistence type="inferred from homology"/>
<dbReference type="GO" id="GO:0004674">
    <property type="term" value="F:protein serine/threonine kinase activity"/>
    <property type="evidence" value="ECO:0007669"/>
    <property type="project" value="UniProtKB-KW"/>
</dbReference>
<dbReference type="InterPro" id="IPR028375">
    <property type="entry name" value="KA1/Ssp2_C"/>
</dbReference>
<keyword evidence="4" id="KW-0808">Transferase</keyword>
<sequence length="1185" mass="135848">MDPNYNQNQGSEFTNKVEQSDYFIDNNINRTPENYNYSRRSSNQFPQVSVPATPRMLSNSFRQTSSKKAYPETPPKQQNPQFPSQVNQMYHTSNTVTNNQHMSSSHRANPSGDTAVSQRLFSPSDNLRRERNAYRNEFNQYNSSQSPNNNTFSKLNNDRSKNSQHSESSNNAFNPNIPIIKINRSRESTDKGFNFIEAYEQTHNDNSLMPPMEFAENSQEQTEQQYPVVVPSTPVKDRVMQSPATQHNITPRQPSIPDAFDRFQGIDEKKHAETGKKYKEFHRKSIGDWEFVGSIGSGSMGKVKVAKNMKTNELCAVKIVSRAVKTFLYKCERDPAFKDSMTTEQYKDRLLKENSRDKRTIREGGLGQIFYHPNICRLFHIWGLTTHYYMLFEYVKGGQLLDYIIQHGSLKEHRVRKFSRGIASAIKYLHGHNIVHRDLKIENILISESGEIKIIDFGLSNFYDVNSELKTFCGSLYFAAPELLKAEPYIGPEVDIWAFGVVMYVLLCGKVPFDNDRSDVLHKLIKEGKVEYPSHISPSVKSLLQRMLIVDRDQRYSIDEIIEHPWMNMGYDYKVLNLIPPRKPLLEIDYHVCEEMVRLFFYEDANELYVNLTTLIQSREYLMLAKLHYDMFGSALPPNSDDDPLLAFHADISLYHLVDEFFDRKGEIRAEEKVANARGVSADNGHYFQSMNSGALASPPQRSPTIQKVSPQHPYQKNRGDMKEEEIERQQIPDYKHQKNTLKSPARAQLMDEREGEPQHLSTGLGLLSPLKAEDTRPKIANENMVYDTNDDKFTFGSLFRRLSSGRKKSGDYSSQKQPEQWKRTHKRTVSEGVPMAFKYDDFDCDKNGNLPALPENAHLLVKREQIRYNSINDSNSDVNDLSRDKNDNQEQQAVKPSSNMRMHPNARAKSLGSKAAVDMMNPAPMNKQNSSVDFKYMSGEQVMAEAARAPKGTMPSIEHPKVFFLKNFFSVQTTSFLPLPLVRYEIMRVLSEMGIKYKEVSGGFMCTYIKLEKSKATDTLEDITSAYLDDDNEVSDYDTGRNNMSRRGSVMRNTYKQQIPQTPKVLSRSSDSEWNNDESGIMETPRSAHPGDVSIEYGNNSSDEMRAEFKRMNVDKNSKSKMMIADDSTYNHSTKNSEKSCITFEVVVVKIPVIGTPGVHLKKIKGNTWYFKALARKILENLNL</sequence>
<evidence type="ECO:0000259" key="13">
    <source>
        <dbReference type="PROSITE" id="PS50032"/>
    </source>
</evidence>
<feature type="region of interest" description="Disordered" evidence="11">
    <location>
        <begin position="805"/>
        <end position="828"/>
    </location>
</feature>
<evidence type="ECO:0000256" key="9">
    <source>
        <dbReference type="ARBA" id="ARBA00048679"/>
    </source>
</evidence>